<dbReference type="Proteomes" id="UP000004110">
    <property type="component" value="Unassembled WGS sequence"/>
</dbReference>
<comment type="caution">
    <text evidence="1">The sequence shown here is derived from an EMBL/GenBank/DDBJ whole genome shotgun (WGS) entry which is preliminary data.</text>
</comment>
<reference evidence="1" key="1">
    <citation type="submission" date="2007-06" db="EMBL/GenBank/DDBJ databases">
        <authorList>
            <person name="Fulton L."/>
            <person name="Clifton S."/>
            <person name="Fulton B."/>
            <person name="Xu J."/>
            <person name="Minx P."/>
            <person name="Pepin K.H."/>
            <person name="Johnson M."/>
            <person name="Thiruvilangam P."/>
            <person name="Bhonagiri V."/>
            <person name="Nash W.E."/>
            <person name="Mardis E.R."/>
            <person name="Wilson R.K."/>
        </authorList>
    </citation>
    <scope>NUCLEOTIDE SEQUENCE [LARGE SCALE GENOMIC DNA]</scope>
    <source>
        <strain evidence="1">ATCC 8492</strain>
    </source>
</reference>
<gene>
    <name evidence="1" type="ORF">BACUNI_03447</name>
</gene>
<protein>
    <recommendedName>
        <fullName evidence="3">Lipoprotein</fullName>
    </recommendedName>
</protein>
<proteinExistence type="predicted"/>
<sequence>MVFCREGTFTIVFIIILCGCENAGTKIQKISFVCLSIRLIFIF</sequence>
<dbReference type="EMBL" id="AAYH02000047">
    <property type="protein sequence ID" value="EDO52652.1"/>
    <property type="molecule type" value="Genomic_DNA"/>
</dbReference>
<accession>A0ABC9N7S6</accession>
<organism evidence="1 2">
    <name type="scientific">Bacteroides uniformis (strain ATCC 8492 / DSM 6597 / CCUG 4942 / CIP 103695 / JCM 5828 / KCTC 5204 / NCTC 13054 / VPI 0061)</name>
    <dbReference type="NCBI Taxonomy" id="411479"/>
    <lineage>
        <taxon>Bacteria</taxon>
        <taxon>Pseudomonadati</taxon>
        <taxon>Bacteroidota</taxon>
        <taxon>Bacteroidia</taxon>
        <taxon>Bacteroidales</taxon>
        <taxon>Bacteroidaceae</taxon>
        <taxon>Bacteroides</taxon>
    </lineage>
</organism>
<name>A0ABC9N7S6_BACUC</name>
<reference evidence="1" key="2">
    <citation type="submission" date="2013-11" db="EMBL/GenBank/DDBJ databases">
        <title>Draft genome sequence of Bacteroides uniformis (ATCC 8492).</title>
        <authorList>
            <person name="Sudarsanam P."/>
            <person name="Ley R."/>
            <person name="Guruge J."/>
            <person name="Turnbaugh P.J."/>
            <person name="Mahowald M."/>
            <person name="Liep D."/>
            <person name="Gordon J."/>
        </authorList>
    </citation>
    <scope>NUCLEOTIDE SEQUENCE</scope>
    <source>
        <strain evidence="1">ATCC 8492</strain>
    </source>
</reference>
<dbReference type="AlphaFoldDB" id="A0ABC9N7S6"/>
<evidence type="ECO:0000313" key="2">
    <source>
        <dbReference type="Proteomes" id="UP000004110"/>
    </source>
</evidence>
<evidence type="ECO:0008006" key="3">
    <source>
        <dbReference type="Google" id="ProtNLM"/>
    </source>
</evidence>
<evidence type="ECO:0000313" key="1">
    <source>
        <dbReference type="EMBL" id="EDO52652.1"/>
    </source>
</evidence>
<keyword evidence="2" id="KW-1185">Reference proteome</keyword>
<dbReference type="PROSITE" id="PS51257">
    <property type="entry name" value="PROKAR_LIPOPROTEIN"/>
    <property type="match status" value="1"/>
</dbReference>